<feature type="region of interest" description="Disordered" evidence="1">
    <location>
        <begin position="64"/>
        <end position="87"/>
    </location>
</feature>
<sequence>MNLKRATAVSLSTVVLLLGGSGAAQADGGSKFNNDSKILSCFSLELLDIPILSSANNNIDCSTNIEKHESREETKHGDKHGDKHEDE</sequence>
<dbReference type="RefSeq" id="WP_344629125.1">
    <property type="nucleotide sequence ID" value="NZ_BAAATJ010000002.1"/>
</dbReference>
<comment type="caution">
    <text evidence="3">The sequence shown here is derived from an EMBL/GenBank/DDBJ whole genome shotgun (WGS) entry which is preliminary data.</text>
</comment>
<evidence type="ECO:0000313" key="3">
    <source>
        <dbReference type="EMBL" id="GAA2385431.1"/>
    </source>
</evidence>
<keyword evidence="2" id="KW-0732">Signal</keyword>
<feature type="signal peptide" evidence="2">
    <location>
        <begin position="1"/>
        <end position="26"/>
    </location>
</feature>
<gene>
    <name evidence="3" type="ORF">GCM10010420_04890</name>
</gene>
<reference evidence="3 4" key="1">
    <citation type="journal article" date="2019" name="Int. J. Syst. Evol. Microbiol.">
        <title>The Global Catalogue of Microorganisms (GCM) 10K type strain sequencing project: providing services to taxonomists for standard genome sequencing and annotation.</title>
        <authorList>
            <consortium name="The Broad Institute Genomics Platform"/>
            <consortium name="The Broad Institute Genome Sequencing Center for Infectious Disease"/>
            <person name="Wu L."/>
            <person name="Ma J."/>
        </authorList>
    </citation>
    <scope>NUCLEOTIDE SEQUENCE [LARGE SCALE GENOMIC DNA]</scope>
    <source>
        <strain evidence="3 4">JCM 6921</strain>
    </source>
</reference>
<evidence type="ECO:0000313" key="4">
    <source>
        <dbReference type="Proteomes" id="UP001500058"/>
    </source>
</evidence>
<feature type="compositionally biased region" description="Basic and acidic residues" evidence="1">
    <location>
        <begin position="65"/>
        <end position="87"/>
    </location>
</feature>
<evidence type="ECO:0000256" key="1">
    <source>
        <dbReference type="SAM" id="MobiDB-lite"/>
    </source>
</evidence>
<protein>
    <recommendedName>
        <fullName evidence="5">Secreted protein</fullName>
    </recommendedName>
</protein>
<organism evidence="3 4">
    <name type="scientific">Streptomyces glaucosporus</name>
    <dbReference type="NCBI Taxonomy" id="284044"/>
    <lineage>
        <taxon>Bacteria</taxon>
        <taxon>Bacillati</taxon>
        <taxon>Actinomycetota</taxon>
        <taxon>Actinomycetes</taxon>
        <taxon>Kitasatosporales</taxon>
        <taxon>Streptomycetaceae</taxon>
        <taxon>Streptomyces</taxon>
    </lineage>
</organism>
<evidence type="ECO:0008006" key="5">
    <source>
        <dbReference type="Google" id="ProtNLM"/>
    </source>
</evidence>
<dbReference type="Proteomes" id="UP001500058">
    <property type="component" value="Unassembled WGS sequence"/>
</dbReference>
<keyword evidence="4" id="KW-1185">Reference proteome</keyword>
<dbReference type="EMBL" id="BAAATJ010000002">
    <property type="protein sequence ID" value="GAA2385431.1"/>
    <property type="molecule type" value="Genomic_DNA"/>
</dbReference>
<evidence type="ECO:0000256" key="2">
    <source>
        <dbReference type="SAM" id="SignalP"/>
    </source>
</evidence>
<name>A0ABN3HQ52_9ACTN</name>
<proteinExistence type="predicted"/>
<accession>A0ABN3HQ52</accession>
<feature type="chain" id="PRO_5045863948" description="Secreted protein" evidence="2">
    <location>
        <begin position="27"/>
        <end position="87"/>
    </location>
</feature>